<dbReference type="EMBL" id="JAUSUR010000004">
    <property type="protein sequence ID" value="MDQ0361760.1"/>
    <property type="molecule type" value="Genomic_DNA"/>
</dbReference>
<feature type="domain" description="Nitroreductase" evidence="3">
    <location>
        <begin position="108"/>
        <end position="155"/>
    </location>
</feature>
<evidence type="ECO:0000313" key="4">
    <source>
        <dbReference type="EMBL" id="MDQ0361760.1"/>
    </source>
</evidence>
<dbReference type="PANTHER" id="PTHR43673">
    <property type="entry name" value="NAD(P)H NITROREDUCTASE YDGI-RELATED"/>
    <property type="match status" value="1"/>
</dbReference>
<protein>
    <submittedName>
        <fullName evidence="4">Nitroreductase</fullName>
    </submittedName>
</protein>
<dbReference type="InterPro" id="IPR029479">
    <property type="entry name" value="Nitroreductase"/>
</dbReference>
<comment type="similarity">
    <text evidence="1">Belongs to the nitroreductase family.</text>
</comment>
<evidence type="ECO:0000256" key="1">
    <source>
        <dbReference type="ARBA" id="ARBA00007118"/>
    </source>
</evidence>
<evidence type="ECO:0000313" key="5">
    <source>
        <dbReference type="Proteomes" id="UP001230220"/>
    </source>
</evidence>
<sequence length="269" mass="30058">MEQFTATLKQDGRYAVIALPFNAKEVFGIAKGTIHVEVTIKDIHFRTKLVSKGSDSQIIIVDKKTQKLLGFQGVDMQVDVKLTCENQKGKEEVPKIEVSGNEMIQGIFERRSVRNFEKKEISEDIVNTILQAGFSAPSAKGKLPFDFIVIDHPNQLYSETIHNVNTKPLENAPKAILICGDLSKEGTKPFLYSSCGAVAQNMLLAIHSLGLGGVWIGVSGIKAFENHLIQFCKLPAKIIPVCIIAFGYHNNQTKKERNWHSSKIHYHKW</sequence>
<organism evidence="4 5">
    <name type="scientific">Breznakia pachnodae</name>
    <dbReference type="NCBI Taxonomy" id="265178"/>
    <lineage>
        <taxon>Bacteria</taxon>
        <taxon>Bacillati</taxon>
        <taxon>Bacillota</taxon>
        <taxon>Erysipelotrichia</taxon>
        <taxon>Erysipelotrichales</taxon>
        <taxon>Erysipelotrichaceae</taxon>
        <taxon>Breznakia</taxon>
    </lineage>
</organism>
<evidence type="ECO:0000256" key="2">
    <source>
        <dbReference type="ARBA" id="ARBA00023002"/>
    </source>
</evidence>
<dbReference type="InterPro" id="IPR015018">
    <property type="entry name" value="DUF1905"/>
</dbReference>
<dbReference type="Gene3D" id="2.40.30.100">
    <property type="entry name" value="AF2212/PG0164-like"/>
    <property type="match status" value="1"/>
</dbReference>
<dbReference type="Proteomes" id="UP001230220">
    <property type="component" value="Unassembled WGS sequence"/>
</dbReference>
<keyword evidence="2" id="KW-0560">Oxidoreductase</keyword>
<dbReference type="Pfam" id="PF00881">
    <property type="entry name" value="Nitroreductase"/>
    <property type="match status" value="2"/>
</dbReference>
<evidence type="ECO:0000259" key="3">
    <source>
        <dbReference type="Pfam" id="PF00881"/>
    </source>
</evidence>
<accession>A0ABU0E5H8</accession>
<comment type="caution">
    <text evidence="4">The sequence shown here is derived from an EMBL/GenBank/DDBJ whole genome shotgun (WGS) entry which is preliminary data.</text>
</comment>
<dbReference type="SUPFAM" id="SSF141694">
    <property type="entry name" value="AF2212/PG0164-like"/>
    <property type="match status" value="1"/>
</dbReference>
<reference evidence="4 5" key="1">
    <citation type="submission" date="2023-07" db="EMBL/GenBank/DDBJ databases">
        <title>Genomic Encyclopedia of Type Strains, Phase IV (KMG-IV): sequencing the most valuable type-strain genomes for metagenomic binning, comparative biology and taxonomic classification.</title>
        <authorList>
            <person name="Goeker M."/>
        </authorList>
    </citation>
    <scope>NUCLEOTIDE SEQUENCE [LARGE SCALE GENOMIC DNA]</scope>
    <source>
        <strain evidence="4 5">DSM 16784</strain>
    </source>
</reference>
<keyword evidence="5" id="KW-1185">Reference proteome</keyword>
<dbReference type="SUPFAM" id="SSF55469">
    <property type="entry name" value="FMN-dependent nitroreductase-like"/>
    <property type="match status" value="1"/>
</dbReference>
<dbReference type="InterPro" id="IPR000415">
    <property type="entry name" value="Nitroreductase-like"/>
</dbReference>
<dbReference type="PANTHER" id="PTHR43673:SF10">
    <property type="entry name" value="NADH DEHYDROGENASE_NAD(P)H NITROREDUCTASE XCC3605-RELATED"/>
    <property type="match status" value="1"/>
</dbReference>
<dbReference type="RefSeq" id="WP_307408770.1">
    <property type="nucleotide sequence ID" value="NZ_JAUSUR010000004.1"/>
</dbReference>
<name>A0ABU0E5H8_9FIRM</name>
<dbReference type="Gene3D" id="3.40.109.10">
    <property type="entry name" value="NADH Oxidase"/>
    <property type="match status" value="1"/>
</dbReference>
<feature type="domain" description="Nitroreductase" evidence="3">
    <location>
        <begin position="165"/>
        <end position="248"/>
    </location>
</feature>
<dbReference type="Pfam" id="PF08922">
    <property type="entry name" value="DUF1905"/>
    <property type="match status" value="1"/>
</dbReference>
<dbReference type="InterPro" id="IPR037079">
    <property type="entry name" value="AF2212/PG0164-like_sf"/>
</dbReference>
<proteinExistence type="inferred from homology"/>
<gene>
    <name evidence="4" type="ORF">J2S15_002510</name>
</gene>